<feature type="region of interest" description="Disordered" evidence="1">
    <location>
        <begin position="190"/>
        <end position="257"/>
    </location>
</feature>
<name>B4MM76_DROWI</name>
<dbReference type="FunCoup" id="B4MM76">
    <property type="interactions" value="1"/>
</dbReference>
<evidence type="ECO:0008006" key="5">
    <source>
        <dbReference type="Google" id="ProtNLM"/>
    </source>
</evidence>
<accession>B4MM76</accession>
<dbReference type="PhylomeDB" id="B4MM76"/>
<dbReference type="InParanoid" id="B4MM76"/>
<dbReference type="EMBL" id="CH963847">
    <property type="protein sequence ID" value="EDW73221.1"/>
    <property type="molecule type" value="Genomic_DNA"/>
</dbReference>
<dbReference type="eggNOG" id="ENOG502T8FZ">
    <property type="taxonomic scope" value="Eukaryota"/>
</dbReference>
<evidence type="ECO:0000313" key="4">
    <source>
        <dbReference type="Proteomes" id="UP000007798"/>
    </source>
</evidence>
<evidence type="ECO:0000256" key="1">
    <source>
        <dbReference type="SAM" id="MobiDB-lite"/>
    </source>
</evidence>
<keyword evidence="4" id="KW-1185">Reference proteome</keyword>
<protein>
    <recommendedName>
        <fullName evidence="5">DUF4794 domain-containing protein</fullName>
    </recommendedName>
</protein>
<feature type="chain" id="PRO_5002818130" description="DUF4794 domain-containing protein" evidence="2">
    <location>
        <begin position="23"/>
        <end position="257"/>
    </location>
</feature>
<dbReference type="HOGENOM" id="CLU_1139041_0_0_1"/>
<feature type="region of interest" description="Disordered" evidence="1">
    <location>
        <begin position="38"/>
        <end position="140"/>
    </location>
</feature>
<feature type="compositionally biased region" description="Acidic residues" evidence="1">
    <location>
        <begin position="81"/>
        <end position="93"/>
    </location>
</feature>
<sequence>MVRYIYWTLALTLVVLACSVSAAPAVLEEYDVDKSHEFPASRQAETAGNTSVDSSASSEEKHDDDDDDDEETEVESKEDAAANDDDDDDDDDVASLLIGNRRRRRRREVDTTELPTDVPENEKENETTIPTTTTTTLTPPSRKPVLVLIRDALKKVTTELPTEQVANNALQYFQLFEHFIQQTIEQVIGDDDDDEDEAQPVTIIPGAATEEVEEQEIKKPDTNENETVPPKPEEVAETKPELPMPHEDSSSPIPNSV</sequence>
<organism evidence="3 4">
    <name type="scientific">Drosophila willistoni</name>
    <name type="common">Fruit fly</name>
    <dbReference type="NCBI Taxonomy" id="7260"/>
    <lineage>
        <taxon>Eukaryota</taxon>
        <taxon>Metazoa</taxon>
        <taxon>Ecdysozoa</taxon>
        <taxon>Arthropoda</taxon>
        <taxon>Hexapoda</taxon>
        <taxon>Insecta</taxon>
        <taxon>Pterygota</taxon>
        <taxon>Neoptera</taxon>
        <taxon>Endopterygota</taxon>
        <taxon>Diptera</taxon>
        <taxon>Brachycera</taxon>
        <taxon>Muscomorpha</taxon>
        <taxon>Ephydroidea</taxon>
        <taxon>Drosophilidae</taxon>
        <taxon>Drosophila</taxon>
        <taxon>Sophophora</taxon>
    </lineage>
</organism>
<proteinExistence type="predicted"/>
<feature type="compositionally biased region" description="Acidic residues" evidence="1">
    <location>
        <begin position="62"/>
        <end position="73"/>
    </location>
</feature>
<evidence type="ECO:0000256" key="2">
    <source>
        <dbReference type="SAM" id="SignalP"/>
    </source>
</evidence>
<dbReference type="OMA" id="AGFAHKD"/>
<feature type="signal peptide" evidence="2">
    <location>
        <begin position="1"/>
        <end position="22"/>
    </location>
</feature>
<reference evidence="3 4" key="1">
    <citation type="journal article" date="2007" name="Nature">
        <title>Evolution of genes and genomes on the Drosophila phylogeny.</title>
        <authorList>
            <consortium name="Drosophila 12 Genomes Consortium"/>
            <person name="Clark A.G."/>
            <person name="Eisen M.B."/>
            <person name="Smith D.R."/>
            <person name="Bergman C.M."/>
            <person name="Oliver B."/>
            <person name="Markow T.A."/>
            <person name="Kaufman T.C."/>
            <person name="Kellis M."/>
            <person name="Gelbart W."/>
            <person name="Iyer V.N."/>
            <person name="Pollard D.A."/>
            <person name="Sackton T.B."/>
            <person name="Larracuente A.M."/>
            <person name="Singh N.D."/>
            <person name="Abad J.P."/>
            <person name="Abt D.N."/>
            <person name="Adryan B."/>
            <person name="Aguade M."/>
            <person name="Akashi H."/>
            <person name="Anderson W.W."/>
            <person name="Aquadro C.F."/>
            <person name="Ardell D.H."/>
            <person name="Arguello R."/>
            <person name="Artieri C.G."/>
            <person name="Barbash D.A."/>
            <person name="Barker D."/>
            <person name="Barsanti P."/>
            <person name="Batterham P."/>
            <person name="Batzoglou S."/>
            <person name="Begun D."/>
            <person name="Bhutkar A."/>
            <person name="Blanco E."/>
            <person name="Bosak S.A."/>
            <person name="Bradley R.K."/>
            <person name="Brand A.D."/>
            <person name="Brent M.R."/>
            <person name="Brooks A.N."/>
            <person name="Brown R.H."/>
            <person name="Butlin R.K."/>
            <person name="Caggese C."/>
            <person name="Calvi B.R."/>
            <person name="Bernardo de Carvalho A."/>
            <person name="Caspi A."/>
            <person name="Castrezana S."/>
            <person name="Celniker S.E."/>
            <person name="Chang J.L."/>
            <person name="Chapple C."/>
            <person name="Chatterji S."/>
            <person name="Chinwalla A."/>
            <person name="Civetta A."/>
            <person name="Clifton S.W."/>
            <person name="Comeron J.M."/>
            <person name="Costello J.C."/>
            <person name="Coyne J.A."/>
            <person name="Daub J."/>
            <person name="David R.G."/>
            <person name="Delcher A.L."/>
            <person name="Delehaunty K."/>
            <person name="Do C.B."/>
            <person name="Ebling H."/>
            <person name="Edwards K."/>
            <person name="Eickbush T."/>
            <person name="Evans J.D."/>
            <person name="Filipski A."/>
            <person name="Findeiss S."/>
            <person name="Freyhult E."/>
            <person name="Fulton L."/>
            <person name="Fulton R."/>
            <person name="Garcia A.C."/>
            <person name="Gardiner A."/>
            <person name="Garfield D.A."/>
            <person name="Garvin B.E."/>
            <person name="Gibson G."/>
            <person name="Gilbert D."/>
            <person name="Gnerre S."/>
            <person name="Godfrey J."/>
            <person name="Good R."/>
            <person name="Gotea V."/>
            <person name="Gravely B."/>
            <person name="Greenberg A.J."/>
            <person name="Griffiths-Jones S."/>
            <person name="Gross S."/>
            <person name="Guigo R."/>
            <person name="Gustafson E.A."/>
            <person name="Haerty W."/>
            <person name="Hahn M.W."/>
            <person name="Halligan D.L."/>
            <person name="Halpern A.L."/>
            <person name="Halter G.M."/>
            <person name="Han M.V."/>
            <person name="Heger A."/>
            <person name="Hillier L."/>
            <person name="Hinrichs A.S."/>
            <person name="Holmes I."/>
            <person name="Hoskins R.A."/>
            <person name="Hubisz M.J."/>
            <person name="Hultmark D."/>
            <person name="Huntley M.A."/>
            <person name="Jaffe D.B."/>
            <person name="Jagadeeshan S."/>
            <person name="Jeck W.R."/>
            <person name="Johnson J."/>
            <person name="Jones C.D."/>
            <person name="Jordan W.C."/>
            <person name="Karpen G.H."/>
            <person name="Kataoka E."/>
            <person name="Keightley P.D."/>
            <person name="Kheradpour P."/>
            <person name="Kirkness E.F."/>
            <person name="Koerich L.B."/>
            <person name="Kristiansen K."/>
            <person name="Kudrna D."/>
            <person name="Kulathinal R.J."/>
            <person name="Kumar S."/>
            <person name="Kwok R."/>
            <person name="Lander E."/>
            <person name="Langley C.H."/>
            <person name="Lapoint R."/>
            <person name="Lazzaro B.P."/>
            <person name="Lee S.J."/>
            <person name="Levesque L."/>
            <person name="Li R."/>
            <person name="Lin C.F."/>
            <person name="Lin M.F."/>
            <person name="Lindblad-Toh K."/>
            <person name="Llopart A."/>
            <person name="Long M."/>
            <person name="Low L."/>
            <person name="Lozovsky E."/>
            <person name="Lu J."/>
            <person name="Luo M."/>
            <person name="Machado C.A."/>
            <person name="Makalowski W."/>
            <person name="Marzo M."/>
            <person name="Matsuda M."/>
            <person name="Matzkin L."/>
            <person name="McAllister B."/>
            <person name="McBride C.S."/>
            <person name="McKernan B."/>
            <person name="McKernan K."/>
            <person name="Mendez-Lago M."/>
            <person name="Minx P."/>
            <person name="Mollenhauer M.U."/>
            <person name="Montooth K."/>
            <person name="Mount S.M."/>
            <person name="Mu X."/>
            <person name="Myers E."/>
            <person name="Negre B."/>
            <person name="Newfeld S."/>
            <person name="Nielsen R."/>
            <person name="Noor M.A."/>
            <person name="O'Grady P."/>
            <person name="Pachter L."/>
            <person name="Papaceit M."/>
            <person name="Parisi M.J."/>
            <person name="Parisi M."/>
            <person name="Parts L."/>
            <person name="Pedersen J.S."/>
            <person name="Pesole G."/>
            <person name="Phillippy A.M."/>
            <person name="Ponting C.P."/>
            <person name="Pop M."/>
            <person name="Porcelli D."/>
            <person name="Powell J.R."/>
            <person name="Prohaska S."/>
            <person name="Pruitt K."/>
            <person name="Puig M."/>
            <person name="Quesneville H."/>
            <person name="Ram K.R."/>
            <person name="Rand D."/>
            <person name="Rasmussen M.D."/>
            <person name="Reed L.K."/>
            <person name="Reenan R."/>
            <person name="Reily A."/>
            <person name="Remington K.A."/>
            <person name="Rieger T.T."/>
            <person name="Ritchie M.G."/>
            <person name="Robin C."/>
            <person name="Rogers Y.H."/>
            <person name="Rohde C."/>
            <person name="Rozas J."/>
            <person name="Rubenfield M.J."/>
            <person name="Ruiz A."/>
            <person name="Russo S."/>
            <person name="Salzberg S.L."/>
            <person name="Sanchez-Gracia A."/>
            <person name="Saranga D.J."/>
            <person name="Sato H."/>
            <person name="Schaeffer S.W."/>
            <person name="Schatz M.C."/>
            <person name="Schlenke T."/>
            <person name="Schwartz R."/>
            <person name="Segarra C."/>
            <person name="Singh R.S."/>
            <person name="Sirot L."/>
            <person name="Sirota M."/>
            <person name="Sisneros N.B."/>
            <person name="Smith C.D."/>
            <person name="Smith T.F."/>
            <person name="Spieth J."/>
            <person name="Stage D.E."/>
            <person name="Stark A."/>
            <person name="Stephan W."/>
            <person name="Strausberg R.L."/>
            <person name="Strempel S."/>
            <person name="Sturgill D."/>
            <person name="Sutton G."/>
            <person name="Sutton G.G."/>
            <person name="Tao W."/>
            <person name="Teichmann S."/>
            <person name="Tobari Y.N."/>
            <person name="Tomimura Y."/>
            <person name="Tsolas J.M."/>
            <person name="Valente V.L."/>
            <person name="Venter E."/>
            <person name="Venter J.C."/>
            <person name="Vicario S."/>
            <person name="Vieira F.G."/>
            <person name="Vilella A.J."/>
            <person name="Villasante A."/>
            <person name="Walenz B."/>
            <person name="Wang J."/>
            <person name="Wasserman M."/>
            <person name="Watts T."/>
            <person name="Wilson D."/>
            <person name="Wilson R.K."/>
            <person name="Wing R.A."/>
            <person name="Wolfner M.F."/>
            <person name="Wong A."/>
            <person name="Wong G.K."/>
            <person name="Wu C.I."/>
            <person name="Wu G."/>
            <person name="Yamamoto D."/>
            <person name="Yang H.P."/>
            <person name="Yang S.P."/>
            <person name="Yorke J.A."/>
            <person name="Yoshida K."/>
            <person name="Zdobnov E."/>
            <person name="Zhang P."/>
            <person name="Zhang Y."/>
            <person name="Zimin A.V."/>
            <person name="Baldwin J."/>
            <person name="Abdouelleil A."/>
            <person name="Abdulkadir J."/>
            <person name="Abebe A."/>
            <person name="Abera B."/>
            <person name="Abreu J."/>
            <person name="Acer S.C."/>
            <person name="Aftuck L."/>
            <person name="Alexander A."/>
            <person name="An P."/>
            <person name="Anderson E."/>
            <person name="Anderson S."/>
            <person name="Arachi H."/>
            <person name="Azer M."/>
            <person name="Bachantsang P."/>
            <person name="Barry A."/>
            <person name="Bayul T."/>
            <person name="Berlin A."/>
            <person name="Bessette D."/>
            <person name="Bloom T."/>
            <person name="Blye J."/>
            <person name="Boguslavskiy L."/>
            <person name="Bonnet C."/>
            <person name="Boukhgalter B."/>
            <person name="Bourzgui I."/>
            <person name="Brown A."/>
            <person name="Cahill P."/>
            <person name="Channer S."/>
            <person name="Cheshatsang Y."/>
            <person name="Chuda L."/>
            <person name="Citroen M."/>
            <person name="Collymore A."/>
            <person name="Cooke P."/>
            <person name="Costello M."/>
            <person name="D'Aco K."/>
            <person name="Daza R."/>
            <person name="De Haan G."/>
            <person name="DeGray S."/>
            <person name="DeMaso C."/>
            <person name="Dhargay N."/>
            <person name="Dooley K."/>
            <person name="Dooley E."/>
            <person name="Doricent M."/>
            <person name="Dorje P."/>
            <person name="Dorjee K."/>
            <person name="Dupes A."/>
            <person name="Elong R."/>
            <person name="Falk J."/>
            <person name="Farina A."/>
            <person name="Faro S."/>
            <person name="Ferguson D."/>
            <person name="Fisher S."/>
            <person name="Foley C.D."/>
            <person name="Franke A."/>
            <person name="Friedrich D."/>
            <person name="Gadbois L."/>
            <person name="Gearin G."/>
            <person name="Gearin C.R."/>
            <person name="Giannoukos G."/>
            <person name="Goode T."/>
            <person name="Graham J."/>
            <person name="Grandbois E."/>
            <person name="Grewal S."/>
            <person name="Gyaltsen K."/>
            <person name="Hafez N."/>
            <person name="Hagos B."/>
            <person name="Hall J."/>
            <person name="Henson C."/>
            <person name="Hollinger A."/>
            <person name="Honan T."/>
            <person name="Huard M.D."/>
            <person name="Hughes L."/>
            <person name="Hurhula B."/>
            <person name="Husby M.E."/>
            <person name="Kamat A."/>
            <person name="Kanga B."/>
            <person name="Kashin S."/>
            <person name="Khazanovich D."/>
            <person name="Kisner P."/>
            <person name="Lance K."/>
            <person name="Lara M."/>
            <person name="Lee W."/>
            <person name="Lennon N."/>
            <person name="Letendre F."/>
            <person name="LeVine R."/>
            <person name="Lipovsky A."/>
            <person name="Liu X."/>
            <person name="Liu J."/>
            <person name="Liu S."/>
            <person name="Lokyitsang T."/>
            <person name="Lokyitsang Y."/>
            <person name="Lubonja R."/>
            <person name="Lui A."/>
            <person name="MacDonald P."/>
            <person name="Magnisalis V."/>
            <person name="Maru K."/>
            <person name="Matthews C."/>
            <person name="McCusker W."/>
            <person name="McDonough S."/>
            <person name="Mehta T."/>
            <person name="Meldrim J."/>
            <person name="Meneus L."/>
            <person name="Mihai O."/>
            <person name="Mihalev A."/>
            <person name="Mihova T."/>
            <person name="Mittelman R."/>
            <person name="Mlenga V."/>
            <person name="Montmayeur A."/>
            <person name="Mulrain L."/>
            <person name="Navidi A."/>
            <person name="Naylor J."/>
            <person name="Negash T."/>
            <person name="Nguyen T."/>
            <person name="Nguyen N."/>
            <person name="Nicol R."/>
            <person name="Norbu C."/>
            <person name="Norbu N."/>
            <person name="Novod N."/>
            <person name="O'Neill B."/>
            <person name="Osman S."/>
            <person name="Markiewicz E."/>
            <person name="Oyono O.L."/>
            <person name="Patti C."/>
            <person name="Phunkhang P."/>
            <person name="Pierre F."/>
            <person name="Priest M."/>
            <person name="Raghuraman S."/>
            <person name="Rege F."/>
            <person name="Reyes R."/>
            <person name="Rise C."/>
            <person name="Rogov P."/>
            <person name="Ross K."/>
            <person name="Ryan E."/>
            <person name="Settipalli S."/>
            <person name="Shea T."/>
            <person name="Sherpa N."/>
            <person name="Shi L."/>
            <person name="Shih D."/>
            <person name="Sparrow T."/>
            <person name="Spaulding J."/>
            <person name="Stalker J."/>
            <person name="Stange-Thomann N."/>
            <person name="Stavropoulos S."/>
            <person name="Stone C."/>
            <person name="Strader C."/>
            <person name="Tesfaye S."/>
            <person name="Thomson T."/>
            <person name="Thoulutsang Y."/>
            <person name="Thoulutsang D."/>
            <person name="Topham K."/>
            <person name="Topping I."/>
            <person name="Tsamla T."/>
            <person name="Vassiliev H."/>
            <person name="Vo A."/>
            <person name="Wangchuk T."/>
            <person name="Wangdi T."/>
            <person name="Weiand M."/>
            <person name="Wilkinson J."/>
            <person name="Wilson A."/>
            <person name="Yadav S."/>
            <person name="Young G."/>
            <person name="Yu Q."/>
            <person name="Zembek L."/>
            <person name="Zhong D."/>
            <person name="Zimmer A."/>
            <person name="Zwirko Z."/>
            <person name="Jaffe D.B."/>
            <person name="Alvarez P."/>
            <person name="Brockman W."/>
            <person name="Butler J."/>
            <person name="Chin C."/>
            <person name="Gnerre S."/>
            <person name="Grabherr M."/>
            <person name="Kleber M."/>
            <person name="Mauceli E."/>
            <person name="MacCallum I."/>
        </authorList>
    </citation>
    <scope>NUCLEOTIDE SEQUENCE [LARGE SCALE GENOMIC DNA]</scope>
    <source>
        <strain evidence="4">Tucson 14030-0811.24</strain>
    </source>
</reference>
<feature type="compositionally biased region" description="Polar residues" evidence="1">
    <location>
        <begin position="43"/>
        <end position="52"/>
    </location>
</feature>
<feature type="compositionally biased region" description="Basic and acidic residues" evidence="1">
    <location>
        <begin position="231"/>
        <end position="249"/>
    </location>
</feature>
<keyword evidence="2" id="KW-0732">Signal</keyword>
<dbReference type="OrthoDB" id="7871006at2759"/>
<feature type="compositionally biased region" description="Low complexity" evidence="1">
    <location>
        <begin position="127"/>
        <end position="140"/>
    </location>
</feature>
<dbReference type="AlphaFoldDB" id="B4MM76"/>
<gene>
    <name evidence="3" type="primary">Dwil\GK16776</name>
    <name evidence="3" type="ORF">Dwil_GK16776</name>
</gene>
<dbReference type="PROSITE" id="PS51257">
    <property type="entry name" value="PROKAR_LIPOPROTEIN"/>
    <property type="match status" value="1"/>
</dbReference>
<dbReference type="Proteomes" id="UP000007798">
    <property type="component" value="Unassembled WGS sequence"/>
</dbReference>
<dbReference type="KEGG" id="dwi:6638812"/>
<evidence type="ECO:0000313" key="3">
    <source>
        <dbReference type="EMBL" id="EDW73221.1"/>
    </source>
</evidence>